<reference evidence="5" key="1">
    <citation type="journal article" date="2019" name="Int. J. Syst. Evol. Microbiol.">
        <title>The Global Catalogue of Microorganisms (GCM) 10K type strain sequencing project: providing services to taxonomists for standard genome sequencing and annotation.</title>
        <authorList>
            <consortium name="The Broad Institute Genomics Platform"/>
            <consortium name="The Broad Institute Genome Sequencing Center for Infectious Disease"/>
            <person name="Wu L."/>
            <person name="Ma J."/>
        </authorList>
    </citation>
    <scope>NUCLEOTIDE SEQUENCE [LARGE SCALE GENOMIC DNA]</scope>
    <source>
        <strain evidence="5">CGMCC 1.12922</strain>
    </source>
</reference>
<evidence type="ECO:0000313" key="5">
    <source>
        <dbReference type="Proteomes" id="UP000617355"/>
    </source>
</evidence>
<feature type="domain" description="NIPSNAP" evidence="3">
    <location>
        <begin position="3"/>
        <end position="69"/>
    </location>
</feature>
<dbReference type="Proteomes" id="UP000617355">
    <property type="component" value="Unassembled WGS sequence"/>
</dbReference>
<dbReference type="RefSeq" id="WP_188526207.1">
    <property type="nucleotide sequence ID" value="NZ_BMGI01000001.1"/>
</dbReference>
<feature type="region of interest" description="Disordered" evidence="2">
    <location>
        <begin position="167"/>
        <end position="186"/>
    </location>
</feature>
<evidence type="ECO:0000259" key="3">
    <source>
        <dbReference type="Pfam" id="PF07978"/>
    </source>
</evidence>
<dbReference type="EMBL" id="BMGI01000001">
    <property type="protein sequence ID" value="GGD25164.1"/>
    <property type="molecule type" value="Genomic_DNA"/>
</dbReference>
<dbReference type="InterPro" id="IPR011008">
    <property type="entry name" value="Dimeric_a/b-barrel"/>
</dbReference>
<name>A0ABQ1QG52_9RHOB</name>
<sequence length="202" mass="22284">MFYELTTLRTAIFGAGKAAAGLEAWIAQGAGTLHGAWFSDIGQLNEVYLLRGYEEAGEMLVERERLARAEDPFGCAEHLVGYEVESYRPLDFMGAIIPGEFGPVYEIRTYAMKLNGLLPTMEKWQAALPKRNEYSPCTIAMYGVDGAPRLTQIWPYPSLEARSAARGQSVADGNWPPKGGPDWLTPDMRSTVAMPMAFSPLK</sequence>
<dbReference type="InterPro" id="IPR051557">
    <property type="entry name" value="NipSnap_domain"/>
</dbReference>
<comment type="caution">
    <text evidence="4">The sequence shown here is derived from an EMBL/GenBank/DDBJ whole genome shotgun (WGS) entry which is preliminary data.</text>
</comment>
<dbReference type="SUPFAM" id="SSF54909">
    <property type="entry name" value="Dimeric alpha+beta barrel"/>
    <property type="match status" value="2"/>
</dbReference>
<evidence type="ECO:0000256" key="2">
    <source>
        <dbReference type="SAM" id="MobiDB-lite"/>
    </source>
</evidence>
<accession>A0ABQ1QG52</accession>
<dbReference type="Gene3D" id="3.30.70.100">
    <property type="match status" value="1"/>
</dbReference>
<keyword evidence="5" id="KW-1185">Reference proteome</keyword>
<dbReference type="PANTHER" id="PTHR21017">
    <property type="entry name" value="NIPSNAP-RELATED"/>
    <property type="match status" value="1"/>
</dbReference>
<proteinExistence type="inferred from homology"/>
<dbReference type="InterPro" id="IPR012577">
    <property type="entry name" value="NIPSNAP"/>
</dbReference>
<feature type="domain" description="NIPSNAP" evidence="3">
    <location>
        <begin position="105"/>
        <end position="200"/>
    </location>
</feature>
<evidence type="ECO:0000256" key="1">
    <source>
        <dbReference type="ARBA" id="ARBA00005291"/>
    </source>
</evidence>
<dbReference type="Pfam" id="PF07978">
    <property type="entry name" value="NIPSNAP"/>
    <property type="match status" value="2"/>
</dbReference>
<comment type="similarity">
    <text evidence="1">Belongs to the NipSnap family.</text>
</comment>
<dbReference type="PANTHER" id="PTHR21017:SF17">
    <property type="entry name" value="PROTEIN NIPSNAP"/>
    <property type="match status" value="1"/>
</dbReference>
<organism evidence="4 5">
    <name type="scientific">Sinisalibacter lacisalsi</name>
    <dbReference type="NCBI Taxonomy" id="1526570"/>
    <lineage>
        <taxon>Bacteria</taxon>
        <taxon>Pseudomonadati</taxon>
        <taxon>Pseudomonadota</taxon>
        <taxon>Alphaproteobacteria</taxon>
        <taxon>Rhodobacterales</taxon>
        <taxon>Roseobacteraceae</taxon>
        <taxon>Sinisalibacter</taxon>
    </lineage>
</organism>
<protein>
    <submittedName>
        <fullName evidence="4">NIPSNAP family protein</fullName>
    </submittedName>
</protein>
<gene>
    <name evidence="4" type="ORF">GCM10011358_06980</name>
</gene>
<evidence type="ECO:0000313" key="4">
    <source>
        <dbReference type="EMBL" id="GGD25164.1"/>
    </source>
</evidence>